<proteinExistence type="predicted"/>
<sequence length="261" mass="30416">MPVIDTDHWLMDFYQVPIELCNKMKPLFPDVSSKDILDYFRMHGMYQKSSHSGREVVRTMEQSNIWSIVDQEHKALKKKWKGPDVPIVILPSNTANQKLMTETKGKAGLAFSDKLILFVPATISEHELKALLIHEYNHVCRLWHLQKDEQLFTLLDSIILEGLAEHAVRERLGTAFISNWTNFYSNEQINRIWNKVILPDRKLNRSHPLHNQLLYGWNKFPKMAGYCVGYYLVENYLREKKIGIVDILGEESEVIANLSYS</sequence>
<dbReference type="EMBL" id="JAUBDH010000003">
    <property type="protein sequence ID" value="MDW0109439.1"/>
    <property type="molecule type" value="Genomic_DNA"/>
</dbReference>
<dbReference type="RefSeq" id="WP_317934980.1">
    <property type="nucleotide sequence ID" value="NZ_JAUBDH010000003.1"/>
</dbReference>
<dbReference type="Pfam" id="PF10026">
    <property type="entry name" value="DUF2268"/>
    <property type="match status" value="1"/>
</dbReference>
<reference evidence="2 3" key="1">
    <citation type="submission" date="2023-06" db="EMBL/GenBank/DDBJ databases">
        <title>Sporosarcina sp. nov., isolated from Korean traditional fermented seafood 'Jeotgal'.</title>
        <authorList>
            <person name="Yang A.-I."/>
            <person name="Shin N.-R."/>
        </authorList>
    </citation>
    <scope>NUCLEOTIDE SEQUENCE [LARGE SCALE GENOMIC DNA]</scope>
    <source>
        <strain evidence="2 3">KCTC3840</strain>
    </source>
</reference>
<evidence type="ECO:0000313" key="3">
    <source>
        <dbReference type="Proteomes" id="UP001280629"/>
    </source>
</evidence>
<accession>A0ABU4FXK7</accession>
<feature type="domain" description="DUF2268" evidence="1">
    <location>
        <begin position="65"/>
        <end position="255"/>
    </location>
</feature>
<organism evidence="2 3">
    <name type="scientific">Sporosarcina aquimarina</name>
    <dbReference type="NCBI Taxonomy" id="114975"/>
    <lineage>
        <taxon>Bacteria</taxon>
        <taxon>Bacillati</taxon>
        <taxon>Bacillota</taxon>
        <taxon>Bacilli</taxon>
        <taxon>Bacillales</taxon>
        <taxon>Caryophanaceae</taxon>
        <taxon>Sporosarcina</taxon>
    </lineage>
</organism>
<evidence type="ECO:0000259" key="1">
    <source>
        <dbReference type="Pfam" id="PF10026"/>
    </source>
</evidence>
<gene>
    <name evidence="2" type="ORF">QT716_05140</name>
</gene>
<name>A0ABU4FXK7_9BACL</name>
<evidence type="ECO:0000313" key="2">
    <source>
        <dbReference type="EMBL" id="MDW0109439.1"/>
    </source>
</evidence>
<dbReference type="InterPro" id="IPR018728">
    <property type="entry name" value="DUF2268"/>
</dbReference>
<dbReference type="Proteomes" id="UP001280629">
    <property type="component" value="Unassembled WGS sequence"/>
</dbReference>
<comment type="caution">
    <text evidence="2">The sequence shown here is derived from an EMBL/GenBank/DDBJ whole genome shotgun (WGS) entry which is preliminary data.</text>
</comment>
<keyword evidence="3" id="KW-1185">Reference proteome</keyword>
<protein>
    <submittedName>
        <fullName evidence="2">DUF2268 domain-containing protein</fullName>
    </submittedName>
</protein>